<accession>A0ABT7DVX0</accession>
<evidence type="ECO:0000313" key="3">
    <source>
        <dbReference type="Proteomes" id="UP001172778"/>
    </source>
</evidence>
<gene>
    <name evidence="2" type="ORF">PZA18_09100</name>
</gene>
<reference evidence="2" key="1">
    <citation type="submission" date="2023-03" db="EMBL/GenBank/DDBJ databases">
        <title>Chitinimonas shenzhenensis gen. nov., sp. nov., a novel member of family Burkholderiaceae isolated from activated sludge collected in Shen Zhen, China.</title>
        <authorList>
            <person name="Wang X."/>
        </authorList>
    </citation>
    <scope>NUCLEOTIDE SEQUENCE</scope>
    <source>
        <strain evidence="2">DQS-5</strain>
    </source>
</reference>
<feature type="chain" id="PRO_5047099068" description="Solute-binding protein family 3/N-terminal domain-containing protein" evidence="1">
    <location>
        <begin position="20"/>
        <end position="264"/>
    </location>
</feature>
<dbReference type="EMBL" id="JARRAF010000008">
    <property type="protein sequence ID" value="MDK2124203.1"/>
    <property type="molecule type" value="Genomic_DNA"/>
</dbReference>
<dbReference type="Proteomes" id="UP001172778">
    <property type="component" value="Unassembled WGS sequence"/>
</dbReference>
<evidence type="ECO:0008006" key="4">
    <source>
        <dbReference type="Google" id="ProtNLM"/>
    </source>
</evidence>
<name>A0ABT7DVX0_9NEIS</name>
<proteinExistence type="predicted"/>
<evidence type="ECO:0000256" key="1">
    <source>
        <dbReference type="SAM" id="SignalP"/>
    </source>
</evidence>
<dbReference type="RefSeq" id="WP_284100513.1">
    <property type="nucleotide sequence ID" value="NZ_JARRAF010000008.1"/>
</dbReference>
<organism evidence="2 3">
    <name type="scientific">Parachitinimonas caeni</name>
    <dbReference type="NCBI Taxonomy" id="3031301"/>
    <lineage>
        <taxon>Bacteria</taxon>
        <taxon>Pseudomonadati</taxon>
        <taxon>Pseudomonadota</taxon>
        <taxon>Betaproteobacteria</taxon>
        <taxon>Neisseriales</taxon>
        <taxon>Chitinibacteraceae</taxon>
        <taxon>Parachitinimonas</taxon>
    </lineage>
</organism>
<evidence type="ECO:0000313" key="2">
    <source>
        <dbReference type="EMBL" id="MDK2124203.1"/>
    </source>
</evidence>
<sequence length="264" mass="29843">MKRLASLLLISLGASSAWAANLSINFPVSEDGRHQFFQELLVESLKAAGHNVSLNGVDIPRHKRSYLFLESGKIDLLWMLPSAERDARFTRINQPLTRGLIGTRILLIPPGEESRFASINSLEDFKRTGMVGGFGGGWVDIAIWKANGLPTYEHNGEWNDLFRLVASKMRGIDYFPRGANEIGREAAMHSNLIIEPRLMLTYPADFHYYIARNRRDLIDALNTALPQAMKNGVYDRLYKQHLEPIARSLNLSERRNIKLELPAS</sequence>
<keyword evidence="3" id="KW-1185">Reference proteome</keyword>
<protein>
    <recommendedName>
        <fullName evidence="4">Solute-binding protein family 3/N-terminal domain-containing protein</fullName>
    </recommendedName>
</protein>
<keyword evidence="1" id="KW-0732">Signal</keyword>
<comment type="caution">
    <text evidence="2">The sequence shown here is derived from an EMBL/GenBank/DDBJ whole genome shotgun (WGS) entry which is preliminary data.</text>
</comment>
<feature type="signal peptide" evidence="1">
    <location>
        <begin position="1"/>
        <end position="19"/>
    </location>
</feature>
<dbReference type="SUPFAM" id="SSF53850">
    <property type="entry name" value="Periplasmic binding protein-like II"/>
    <property type="match status" value="1"/>
</dbReference>